<dbReference type="GO" id="GO:0005737">
    <property type="term" value="C:cytoplasm"/>
    <property type="evidence" value="ECO:0007669"/>
    <property type="project" value="TreeGrafter"/>
</dbReference>
<sequence>MSEEPLLFDLPEQIETGRLILRPPQAGDGAATHAAVCDSLAELRAWPANLPWAVPEPTIAASETFCRKGQAQFLLRTSLIFLIFERLTGQMVGVCSLHKIDWPTRRCEVGFWGRSGTHGRGYLSEALRALTALAIAPPISARRLELFTDARNHRARALAERVGFRFEGVMRDYCVEPDGTRRDLAVYGLVP</sequence>
<reference evidence="2 3" key="1">
    <citation type="submission" date="2020-08" db="EMBL/GenBank/DDBJ databases">
        <title>Genomic Encyclopedia of Type Strains, Phase IV (KMG-IV): sequencing the most valuable type-strain genomes for metagenomic binning, comparative biology and taxonomic classification.</title>
        <authorList>
            <person name="Goeker M."/>
        </authorList>
    </citation>
    <scope>NUCLEOTIDE SEQUENCE [LARGE SCALE GENOMIC DNA]</scope>
    <source>
        <strain evidence="2 3">DSM 106739</strain>
    </source>
</reference>
<dbReference type="InterPro" id="IPR016181">
    <property type="entry name" value="Acyl_CoA_acyltransferase"/>
</dbReference>
<evidence type="ECO:0000313" key="3">
    <source>
        <dbReference type="Proteomes" id="UP000561045"/>
    </source>
</evidence>
<proteinExistence type="predicted"/>
<dbReference type="Gene3D" id="3.40.630.30">
    <property type="match status" value="1"/>
</dbReference>
<dbReference type="Proteomes" id="UP000561045">
    <property type="component" value="Unassembled WGS sequence"/>
</dbReference>
<dbReference type="InterPro" id="IPR000182">
    <property type="entry name" value="GNAT_dom"/>
</dbReference>
<keyword evidence="3" id="KW-1185">Reference proteome</keyword>
<dbReference type="AlphaFoldDB" id="A0A840BTA9"/>
<dbReference type="SUPFAM" id="SSF55729">
    <property type="entry name" value="Acyl-CoA N-acyltransferases (Nat)"/>
    <property type="match status" value="1"/>
</dbReference>
<evidence type="ECO:0000259" key="1">
    <source>
        <dbReference type="PROSITE" id="PS51186"/>
    </source>
</evidence>
<accession>A0A840BTA9</accession>
<organism evidence="2 3">
    <name type="scientific">Niveibacterium umoris</name>
    <dbReference type="NCBI Taxonomy" id="1193620"/>
    <lineage>
        <taxon>Bacteria</taxon>
        <taxon>Pseudomonadati</taxon>
        <taxon>Pseudomonadota</taxon>
        <taxon>Betaproteobacteria</taxon>
        <taxon>Rhodocyclales</taxon>
        <taxon>Rhodocyclaceae</taxon>
        <taxon>Niveibacterium</taxon>
    </lineage>
</organism>
<dbReference type="PANTHER" id="PTHR43441">
    <property type="entry name" value="RIBOSOMAL-PROTEIN-SERINE ACETYLTRANSFERASE"/>
    <property type="match status" value="1"/>
</dbReference>
<gene>
    <name evidence="2" type="ORF">GGR36_003392</name>
</gene>
<evidence type="ECO:0000313" key="2">
    <source>
        <dbReference type="EMBL" id="MBB4014046.1"/>
    </source>
</evidence>
<name>A0A840BTA9_9RHOO</name>
<protein>
    <recommendedName>
        <fullName evidence="1">N-acetyltransferase domain-containing protein</fullName>
    </recommendedName>
</protein>
<dbReference type="InterPro" id="IPR051908">
    <property type="entry name" value="Ribosomal_N-acetyltransferase"/>
</dbReference>
<feature type="domain" description="N-acetyltransferase" evidence="1">
    <location>
        <begin position="19"/>
        <end position="191"/>
    </location>
</feature>
<dbReference type="PROSITE" id="PS51186">
    <property type="entry name" value="GNAT"/>
    <property type="match status" value="1"/>
</dbReference>
<dbReference type="PANTHER" id="PTHR43441:SF3">
    <property type="entry name" value="ACETYLTRANSFERASE"/>
    <property type="match status" value="1"/>
</dbReference>
<comment type="caution">
    <text evidence="2">The sequence shown here is derived from an EMBL/GenBank/DDBJ whole genome shotgun (WGS) entry which is preliminary data.</text>
</comment>
<dbReference type="GO" id="GO:1990189">
    <property type="term" value="F:protein N-terminal-serine acetyltransferase activity"/>
    <property type="evidence" value="ECO:0007669"/>
    <property type="project" value="TreeGrafter"/>
</dbReference>
<dbReference type="RefSeq" id="WP_183635947.1">
    <property type="nucleotide sequence ID" value="NZ_BAABLE010000005.1"/>
</dbReference>
<dbReference type="Pfam" id="PF13302">
    <property type="entry name" value="Acetyltransf_3"/>
    <property type="match status" value="1"/>
</dbReference>
<dbReference type="GO" id="GO:0008999">
    <property type="term" value="F:protein-N-terminal-alanine acetyltransferase activity"/>
    <property type="evidence" value="ECO:0007669"/>
    <property type="project" value="TreeGrafter"/>
</dbReference>
<dbReference type="EMBL" id="JACIET010000002">
    <property type="protein sequence ID" value="MBB4014046.1"/>
    <property type="molecule type" value="Genomic_DNA"/>
</dbReference>